<reference evidence="1" key="1">
    <citation type="submission" date="2020-10" db="EMBL/GenBank/DDBJ databases">
        <title>High-Quality Genome Resource of Clonostachys rosea strain S41 by Oxford Nanopore Long-Read Sequencing.</title>
        <authorList>
            <person name="Wang H."/>
        </authorList>
    </citation>
    <scope>NUCLEOTIDE SEQUENCE</scope>
    <source>
        <strain evidence="1">S41</strain>
    </source>
</reference>
<comment type="caution">
    <text evidence="1">The sequence shown here is derived from an EMBL/GenBank/DDBJ whole genome shotgun (WGS) entry which is preliminary data.</text>
</comment>
<dbReference type="EMBL" id="JADCTT010000003">
    <property type="protein sequence ID" value="KAF9755364.1"/>
    <property type="molecule type" value="Genomic_DNA"/>
</dbReference>
<accession>A0A8H7NG86</accession>
<proteinExistence type="predicted"/>
<sequence length="103" mass="11255">MISSGAPSSLSRIRIKTQDYNVVTWNYNKILVFPQPSSLLAPNSLENLPLAPSVTLASSPATFPGHAERHGTSIPCWLGYLNTLGWNLQHQLRPSPSSMGRVI</sequence>
<dbReference type="Proteomes" id="UP000616885">
    <property type="component" value="Unassembled WGS sequence"/>
</dbReference>
<name>A0A8H7NG86_BIOOC</name>
<gene>
    <name evidence="1" type="ORF">IM811_010805</name>
</gene>
<evidence type="ECO:0000313" key="2">
    <source>
        <dbReference type="Proteomes" id="UP000616885"/>
    </source>
</evidence>
<dbReference type="AlphaFoldDB" id="A0A8H7NG86"/>
<protein>
    <submittedName>
        <fullName evidence="1">Uncharacterized protein</fullName>
    </submittedName>
</protein>
<organism evidence="1 2">
    <name type="scientific">Bionectria ochroleuca</name>
    <name type="common">Gliocladium roseum</name>
    <dbReference type="NCBI Taxonomy" id="29856"/>
    <lineage>
        <taxon>Eukaryota</taxon>
        <taxon>Fungi</taxon>
        <taxon>Dikarya</taxon>
        <taxon>Ascomycota</taxon>
        <taxon>Pezizomycotina</taxon>
        <taxon>Sordariomycetes</taxon>
        <taxon>Hypocreomycetidae</taxon>
        <taxon>Hypocreales</taxon>
        <taxon>Bionectriaceae</taxon>
        <taxon>Clonostachys</taxon>
    </lineage>
</organism>
<evidence type="ECO:0000313" key="1">
    <source>
        <dbReference type="EMBL" id="KAF9755364.1"/>
    </source>
</evidence>